<dbReference type="Pfam" id="PF00068">
    <property type="entry name" value="Phospholip_A2_1"/>
    <property type="match status" value="1"/>
</dbReference>
<dbReference type="InterPro" id="IPR036444">
    <property type="entry name" value="PLipase_A2_dom_sf"/>
</dbReference>
<evidence type="ECO:0000313" key="4">
    <source>
        <dbReference type="Proteomes" id="UP000001307"/>
    </source>
</evidence>
<evidence type="ECO:0000256" key="1">
    <source>
        <dbReference type="RuleBase" id="RU003654"/>
    </source>
</evidence>
<evidence type="ECO:0000313" key="3">
    <source>
        <dbReference type="EMBL" id="CBY19707.1"/>
    </source>
</evidence>
<evidence type="ECO:0000259" key="2">
    <source>
        <dbReference type="SMART" id="SM00085"/>
    </source>
</evidence>
<proteinExistence type="inferred from homology"/>
<dbReference type="InParanoid" id="E4XLG3"/>
<dbReference type="AlphaFoldDB" id="E4XLG3"/>
<dbReference type="SMART" id="SM00085">
    <property type="entry name" value="PA2c"/>
    <property type="match status" value="1"/>
</dbReference>
<gene>
    <name evidence="3" type="ORF">GSOID_T00014550001</name>
</gene>
<dbReference type="OrthoDB" id="5841574at2759"/>
<organism evidence="3">
    <name type="scientific">Oikopleura dioica</name>
    <name type="common">Tunicate</name>
    <dbReference type="NCBI Taxonomy" id="34765"/>
    <lineage>
        <taxon>Eukaryota</taxon>
        <taxon>Metazoa</taxon>
        <taxon>Chordata</taxon>
        <taxon>Tunicata</taxon>
        <taxon>Appendicularia</taxon>
        <taxon>Copelata</taxon>
        <taxon>Oikopleuridae</taxon>
        <taxon>Oikopleura</taxon>
    </lineage>
</organism>
<keyword evidence="4" id="KW-1185">Reference proteome</keyword>
<dbReference type="EMBL" id="FN653070">
    <property type="protein sequence ID" value="CBY19707.1"/>
    <property type="molecule type" value="Genomic_DNA"/>
</dbReference>
<dbReference type="InterPro" id="IPR016090">
    <property type="entry name" value="PLA2-like_dom"/>
</dbReference>
<name>E4XLG3_OIKDI</name>
<dbReference type="GO" id="GO:0050482">
    <property type="term" value="P:arachidonate secretion"/>
    <property type="evidence" value="ECO:0007669"/>
    <property type="project" value="InterPro"/>
</dbReference>
<reference evidence="3" key="1">
    <citation type="journal article" date="2010" name="Science">
        <title>Plasticity of animal genome architecture unmasked by rapid evolution of a pelagic tunicate.</title>
        <authorList>
            <person name="Denoeud F."/>
            <person name="Henriet S."/>
            <person name="Mungpakdee S."/>
            <person name="Aury J.M."/>
            <person name="Da Silva C."/>
            <person name="Brinkmann H."/>
            <person name="Mikhaleva J."/>
            <person name="Olsen L.C."/>
            <person name="Jubin C."/>
            <person name="Canestro C."/>
            <person name="Bouquet J.M."/>
            <person name="Danks G."/>
            <person name="Poulain J."/>
            <person name="Campsteijn C."/>
            <person name="Adamski M."/>
            <person name="Cross I."/>
            <person name="Yadetie F."/>
            <person name="Muffato M."/>
            <person name="Louis A."/>
            <person name="Butcher S."/>
            <person name="Tsagkogeorga G."/>
            <person name="Konrad A."/>
            <person name="Singh S."/>
            <person name="Jensen M.F."/>
            <person name="Cong E.H."/>
            <person name="Eikeseth-Otteraa H."/>
            <person name="Noel B."/>
            <person name="Anthouard V."/>
            <person name="Porcel B.M."/>
            <person name="Kachouri-Lafond R."/>
            <person name="Nishino A."/>
            <person name="Ugolini M."/>
            <person name="Chourrout P."/>
            <person name="Nishida H."/>
            <person name="Aasland R."/>
            <person name="Huzurbazar S."/>
            <person name="Westhof E."/>
            <person name="Delsuc F."/>
            <person name="Lehrach H."/>
            <person name="Reinhardt R."/>
            <person name="Weissenbach J."/>
            <person name="Roy S.W."/>
            <person name="Artiguenave F."/>
            <person name="Postlethwait J.H."/>
            <person name="Manak J.R."/>
            <person name="Thompson E.M."/>
            <person name="Jaillon O."/>
            <person name="Du Pasquier L."/>
            <person name="Boudinot P."/>
            <person name="Liberles D.A."/>
            <person name="Volff J.N."/>
            <person name="Philippe H."/>
            <person name="Lenhard B."/>
            <person name="Roest Crollius H."/>
            <person name="Wincker P."/>
            <person name="Chourrout D."/>
        </authorList>
    </citation>
    <scope>NUCLEOTIDE SEQUENCE [LARGE SCALE GENOMIC DNA]</scope>
</reference>
<sequence>MMMKTATLMTLAYGAPADGSVLDIEDSRRYSQLMAWMTSYNPTFDERKYWTYGCHCLMLGDRPMTQPGKGAPIDALDSVCKSYKDCLKCAREKHGEMCIGEFVEYSFNINKQKCRNDGGTCERALCECDAAFAMNHVGVKDVYNNDYHMFWSTTGWNMDTECVSSSGGAVDPKCCSTDTSAASIFNAYTKECCTNGTVKPIGQC</sequence>
<feature type="domain" description="Phospholipase A2-like central" evidence="2">
    <location>
        <begin position="29"/>
        <end position="157"/>
    </location>
</feature>
<accession>E4XLG3</accession>
<protein>
    <recommendedName>
        <fullName evidence="2">Phospholipase A2-like central domain-containing protein</fullName>
    </recommendedName>
</protein>
<comment type="similarity">
    <text evidence="1">Belongs to the phospholipase A2 family.</text>
</comment>
<dbReference type="GO" id="GO:0004623">
    <property type="term" value="F:phospholipase A2 activity"/>
    <property type="evidence" value="ECO:0007669"/>
    <property type="project" value="InterPro"/>
</dbReference>
<dbReference type="GO" id="GO:0006644">
    <property type="term" value="P:phospholipid metabolic process"/>
    <property type="evidence" value="ECO:0007669"/>
    <property type="project" value="InterPro"/>
</dbReference>
<dbReference type="Gene3D" id="1.20.90.10">
    <property type="entry name" value="Phospholipase A2 domain"/>
    <property type="match status" value="1"/>
</dbReference>
<dbReference type="Proteomes" id="UP000001307">
    <property type="component" value="Unassembled WGS sequence"/>
</dbReference>
<dbReference type="SUPFAM" id="SSF48619">
    <property type="entry name" value="Phospholipase A2, PLA2"/>
    <property type="match status" value="1"/>
</dbReference>